<evidence type="ECO:0000313" key="2">
    <source>
        <dbReference type="EMBL" id="MFF4219603.1"/>
    </source>
</evidence>
<keyword evidence="1" id="KW-1133">Transmembrane helix</keyword>
<feature type="transmembrane region" description="Helical" evidence="1">
    <location>
        <begin position="79"/>
        <end position="100"/>
    </location>
</feature>
<protein>
    <submittedName>
        <fullName evidence="2">ABC transporter permease</fullName>
    </submittedName>
</protein>
<feature type="transmembrane region" description="Helical" evidence="1">
    <location>
        <begin position="121"/>
        <end position="147"/>
    </location>
</feature>
<gene>
    <name evidence="2" type="ORF">ACFYZM_25480</name>
</gene>
<keyword evidence="1" id="KW-0472">Membrane</keyword>
<name>A0ABW6U445_9ACTN</name>
<comment type="caution">
    <text evidence="2">The sequence shown here is derived from an EMBL/GenBank/DDBJ whole genome shotgun (WGS) entry which is preliminary data.</text>
</comment>
<dbReference type="Pfam" id="PF12730">
    <property type="entry name" value="ABC2_membrane_4"/>
    <property type="match status" value="1"/>
</dbReference>
<feature type="transmembrane region" description="Helical" evidence="1">
    <location>
        <begin position="238"/>
        <end position="259"/>
    </location>
</feature>
<proteinExistence type="predicted"/>
<organism evidence="2 3">
    <name type="scientific">Streptomyces nondiastaticus</name>
    <dbReference type="NCBI Taxonomy" id="3154512"/>
    <lineage>
        <taxon>Bacteria</taxon>
        <taxon>Bacillati</taxon>
        <taxon>Actinomycetota</taxon>
        <taxon>Actinomycetes</taxon>
        <taxon>Kitasatosporales</taxon>
        <taxon>Streptomycetaceae</taxon>
        <taxon>Streptomyces</taxon>
    </lineage>
</organism>
<feature type="transmembrane region" description="Helical" evidence="1">
    <location>
        <begin position="196"/>
        <end position="218"/>
    </location>
</feature>
<evidence type="ECO:0000256" key="1">
    <source>
        <dbReference type="SAM" id="Phobius"/>
    </source>
</evidence>
<accession>A0ABW6U445</accession>
<dbReference type="Proteomes" id="UP001602123">
    <property type="component" value="Unassembled WGS sequence"/>
</dbReference>
<reference evidence="2 3" key="1">
    <citation type="submission" date="2024-10" db="EMBL/GenBank/DDBJ databases">
        <title>The Natural Products Discovery Center: Release of the First 8490 Sequenced Strains for Exploring Actinobacteria Biosynthetic Diversity.</title>
        <authorList>
            <person name="Kalkreuter E."/>
            <person name="Kautsar S.A."/>
            <person name="Yang D."/>
            <person name="Bader C.D."/>
            <person name="Teijaro C.N."/>
            <person name="Fluegel L."/>
            <person name="Davis C.M."/>
            <person name="Simpson J.R."/>
            <person name="Lauterbach L."/>
            <person name="Steele A.D."/>
            <person name="Gui C."/>
            <person name="Meng S."/>
            <person name="Li G."/>
            <person name="Viehrig K."/>
            <person name="Ye F."/>
            <person name="Su P."/>
            <person name="Kiefer A.F."/>
            <person name="Nichols A."/>
            <person name="Cepeda A.J."/>
            <person name="Yan W."/>
            <person name="Fan B."/>
            <person name="Jiang Y."/>
            <person name="Adhikari A."/>
            <person name="Zheng C.-J."/>
            <person name="Schuster L."/>
            <person name="Cowan T.M."/>
            <person name="Smanski M.J."/>
            <person name="Chevrette M.G."/>
            <person name="De Carvalho L.P.S."/>
            <person name="Shen B."/>
        </authorList>
    </citation>
    <scope>NUCLEOTIDE SEQUENCE [LARGE SCALE GENOMIC DNA]</scope>
    <source>
        <strain evidence="2 3">NPDC001650</strain>
    </source>
</reference>
<dbReference type="RefSeq" id="WP_388631338.1">
    <property type="nucleotide sequence ID" value="NZ_JBIAUT010000011.1"/>
</dbReference>
<feature type="transmembrane region" description="Helical" evidence="1">
    <location>
        <begin position="159"/>
        <end position="184"/>
    </location>
</feature>
<sequence length="264" mass="26590">MTTPTTTPAATPTTALTAALAPVVRSEWVKLRSVRSLLVALFAAFVCTVGVTVLAHAMVGKAEAGNADFEPVYGSYFGLNFGHIAAVCFGVMAVAGEYAGGGIRLSLTAVPRRGLFFGGKLLVVAAAALPVGLATGFGCFLGAQALLGAYGVGLGAPGALRSAIGCGLYLTLLTVFSAGVAAVLRSQVGALSVLTPVVFLISPVFAGVPGIGTVVAFLPDRAGQQILHPVPEGPLGAWSGMGVMALWAALAAAAGWWSLHRRDA</sequence>
<dbReference type="EMBL" id="JBIAUT010000011">
    <property type="protein sequence ID" value="MFF4219603.1"/>
    <property type="molecule type" value="Genomic_DNA"/>
</dbReference>
<evidence type="ECO:0000313" key="3">
    <source>
        <dbReference type="Proteomes" id="UP001602123"/>
    </source>
</evidence>
<keyword evidence="1" id="KW-0812">Transmembrane</keyword>
<feature type="transmembrane region" description="Helical" evidence="1">
    <location>
        <begin position="37"/>
        <end position="59"/>
    </location>
</feature>
<keyword evidence="3" id="KW-1185">Reference proteome</keyword>